<feature type="compositionally biased region" description="Basic and acidic residues" evidence="1">
    <location>
        <begin position="56"/>
        <end position="67"/>
    </location>
</feature>
<evidence type="ECO:0000313" key="3">
    <source>
        <dbReference type="Proteomes" id="UP000275267"/>
    </source>
</evidence>
<dbReference type="AlphaFoldDB" id="A0A3L6QTF9"/>
<gene>
    <name evidence="2" type="ORF">C2845_PM04G33860</name>
</gene>
<name>A0A3L6QTF9_PANMI</name>
<sequence length="159" mass="16744">MGCVHGRPSTTSPAAPVTSSRRRDHPVVSQPQQEGVDSSDAAAAPAGAGAAPEQQADEKPDKPAQVKRERRSRSSRSATAAAAAAAHAEVRLGGSFANKARGEQVAAGWPAWLSAVAGEAINGWTPRRADSFEKIDKVRPFPRPLRLPSFVIHAARTPR</sequence>
<feature type="region of interest" description="Disordered" evidence="1">
    <location>
        <begin position="1"/>
        <end position="82"/>
    </location>
</feature>
<dbReference type="Proteomes" id="UP000275267">
    <property type="component" value="Unassembled WGS sequence"/>
</dbReference>
<dbReference type="STRING" id="4540.A0A3L6QTF9"/>
<accession>A0A3L6QTF9</accession>
<feature type="compositionally biased region" description="Low complexity" evidence="1">
    <location>
        <begin position="8"/>
        <end position="19"/>
    </location>
</feature>
<dbReference type="OrthoDB" id="693357at2759"/>
<reference evidence="3" key="1">
    <citation type="journal article" date="2019" name="Nat. Commun.">
        <title>The genome of broomcorn millet.</title>
        <authorList>
            <person name="Zou C."/>
            <person name="Miki D."/>
            <person name="Li D."/>
            <person name="Tang Q."/>
            <person name="Xiao L."/>
            <person name="Rajput S."/>
            <person name="Deng P."/>
            <person name="Jia W."/>
            <person name="Huang R."/>
            <person name="Zhang M."/>
            <person name="Sun Y."/>
            <person name="Hu J."/>
            <person name="Fu X."/>
            <person name="Schnable P.S."/>
            <person name="Li F."/>
            <person name="Zhang H."/>
            <person name="Feng B."/>
            <person name="Zhu X."/>
            <person name="Liu R."/>
            <person name="Schnable J.C."/>
            <person name="Zhu J.-K."/>
            <person name="Zhang H."/>
        </authorList>
    </citation>
    <scope>NUCLEOTIDE SEQUENCE [LARGE SCALE GENOMIC DNA]</scope>
</reference>
<comment type="caution">
    <text evidence="2">The sequence shown here is derived from an EMBL/GenBank/DDBJ whole genome shotgun (WGS) entry which is preliminary data.</text>
</comment>
<organism evidence="2 3">
    <name type="scientific">Panicum miliaceum</name>
    <name type="common">Proso millet</name>
    <name type="synonym">Broomcorn millet</name>
    <dbReference type="NCBI Taxonomy" id="4540"/>
    <lineage>
        <taxon>Eukaryota</taxon>
        <taxon>Viridiplantae</taxon>
        <taxon>Streptophyta</taxon>
        <taxon>Embryophyta</taxon>
        <taxon>Tracheophyta</taxon>
        <taxon>Spermatophyta</taxon>
        <taxon>Magnoliopsida</taxon>
        <taxon>Liliopsida</taxon>
        <taxon>Poales</taxon>
        <taxon>Poaceae</taxon>
        <taxon>PACMAD clade</taxon>
        <taxon>Panicoideae</taxon>
        <taxon>Panicodae</taxon>
        <taxon>Paniceae</taxon>
        <taxon>Panicinae</taxon>
        <taxon>Panicum</taxon>
        <taxon>Panicum sect. Panicum</taxon>
    </lineage>
</organism>
<protein>
    <submittedName>
        <fullName evidence="2">Uncharacterized protein</fullName>
    </submittedName>
</protein>
<evidence type="ECO:0000313" key="2">
    <source>
        <dbReference type="EMBL" id="RLM86973.1"/>
    </source>
</evidence>
<feature type="compositionally biased region" description="Low complexity" evidence="1">
    <location>
        <begin position="40"/>
        <end position="54"/>
    </location>
</feature>
<evidence type="ECO:0000256" key="1">
    <source>
        <dbReference type="SAM" id="MobiDB-lite"/>
    </source>
</evidence>
<proteinExistence type="predicted"/>
<dbReference type="EMBL" id="PQIB02000011">
    <property type="protein sequence ID" value="RLM86973.1"/>
    <property type="molecule type" value="Genomic_DNA"/>
</dbReference>
<keyword evidence="3" id="KW-1185">Reference proteome</keyword>